<gene>
    <name evidence="2" type="ORF">B0H15DRAFT_856498</name>
</gene>
<dbReference type="EMBL" id="JARJCN010000054">
    <property type="protein sequence ID" value="KAJ7080592.1"/>
    <property type="molecule type" value="Genomic_DNA"/>
</dbReference>
<organism evidence="2 3">
    <name type="scientific">Mycena belliarum</name>
    <dbReference type="NCBI Taxonomy" id="1033014"/>
    <lineage>
        <taxon>Eukaryota</taxon>
        <taxon>Fungi</taxon>
        <taxon>Dikarya</taxon>
        <taxon>Basidiomycota</taxon>
        <taxon>Agaricomycotina</taxon>
        <taxon>Agaricomycetes</taxon>
        <taxon>Agaricomycetidae</taxon>
        <taxon>Agaricales</taxon>
        <taxon>Marasmiineae</taxon>
        <taxon>Mycenaceae</taxon>
        <taxon>Mycena</taxon>
    </lineage>
</organism>
<feature type="compositionally biased region" description="Basic and acidic residues" evidence="1">
    <location>
        <begin position="248"/>
        <end position="261"/>
    </location>
</feature>
<protein>
    <submittedName>
        <fullName evidence="2">Uncharacterized protein</fullName>
    </submittedName>
</protein>
<feature type="region of interest" description="Disordered" evidence="1">
    <location>
        <begin position="203"/>
        <end position="286"/>
    </location>
</feature>
<sequence>MPTVEVDDSEIPEGFICVNSHLTELWSKVAFEHVERLQTEEEKRNPDAQGLYVYNDYFGYACCDLLKKEMLAIGKLVSNKTEKLSLATFHRLEALTLYMANSNGASVFPTIDDPELAEAIYEAYGALWLTYILSLEAAAKPQKLGPAHPLAIRNLENVVRTSAKVITQYSGLGFDKNPKDLQDAMLRVLERNDMDGTVKEKLFYGKSADSDEESDEDSDNESDNEAGESTSKRKSSADARPAKKPRKTSADDADVRAEAKAWKASAAMKALREAHGPVEHGGRPWDITKWSPAALAAERARFGGDDDDF</sequence>
<dbReference type="AlphaFoldDB" id="A0AAD6XI47"/>
<name>A0AAD6XI47_9AGAR</name>
<reference evidence="2" key="1">
    <citation type="submission" date="2023-03" db="EMBL/GenBank/DDBJ databases">
        <title>Massive genome expansion in bonnet fungi (Mycena s.s.) driven by repeated elements and novel gene families across ecological guilds.</title>
        <authorList>
            <consortium name="Lawrence Berkeley National Laboratory"/>
            <person name="Harder C.B."/>
            <person name="Miyauchi S."/>
            <person name="Viragh M."/>
            <person name="Kuo A."/>
            <person name="Thoen E."/>
            <person name="Andreopoulos B."/>
            <person name="Lu D."/>
            <person name="Skrede I."/>
            <person name="Drula E."/>
            <person name="Henrissat B."/>
            <person name="Morin E."/>
            <person name="Kohler A."/>
            <person name="Barry K."/>
            <person name="LaButti K."/>
            <person name="Morin E."/>
            <person name="Salamov A."/>
            <person name="Lipzen A."/>
            <person name="Mereny Z."/>
            <person name="Hegedus B."/>
            <person name="Baldrian P."/>
            <person name="Stursova M."/>
            <person name="Weitz H."/>
            <person name="Taylor A."/>
            <person name="Grigoriev I.V."/>
            <person name="Nagy L.G."/>
            <person name="Martin F."/>
            <person name="Kauserud H."/>
        </authorList>
    </citation>
    <scope>NUCLEOTIDE SEQUENCE</scope>
    <source>
        <strain evidence="2">CBHHK173m</strain>
    </source>
</reference>
<proteinExistence type="predicted"/>
<evidence type="ECO:0000313" key="3">
    <source>
        <dbReference type="Proteomes" id="UP001222325"/>
    </source>
</evidence>
<feature type="compositionally biased region" description="Basic and acidic residues" evidence="1">
    <location>
        <begin position="270"/>
        <end position="283"/>
    </location>
</feature>
<feature type="compositionally biased region" description="Acidic residues" evidence="1">
    <location>
        <begin position="210"/>
        <end position="226"/>
    </location>
</feature>
<evidence type="ECO:0000313" key="2">
    <source>
        <dbReference type="EMBL" id="KAJ7080592.1"/>
    </source>
</evidence>
<comment type="caution">
    <text evidence="2">The sequence shown here is derived from an EMBL/GenBank/DDBJ whole genome shotgun (WGS) entry which is preliminary data.</text>
</comment>
<evidence type="ECO:0000256" key="1">
    <source>
        <dbReference type="SAM" id="MobiDB-lite"/>
    </source>
</evidence>
<keyword evidence="3" id="KW-1185">Reference proteome</keyword>
<dbReference type="Proteomes" id="UP001222325">
    <property type="component" value="Unassembled WGS sequence"/>
</dbReference>
<accession>A0AAD6XI47</accession>